<dbReference type="AlphaFoldDB" id="A0A0V0QEE9"/>
<dbReference type="InterPro" id="IPR050352">
    <property type="entry name" value="ABCG_transporters"/>
</dbReference>
<gene>
    <name evidence="11" type="ORF">PPERSA_12802</name>
</gene>
<evidence type="ECO:0000256" key="5">
    <source>
        <dbReference type="ARBA" id="ARBA00022840"/>
    </source>
</evidence>
<dbReference type="InterPro" id="IPR013525">
    <property type="entry name" value="ABC2_TM"/>
</dbReference>
<dbReference type="GO" id="GO:0140359">
    <property type="term" value="F:ABC-type transporter activity"/>
    <property type="evidence" value="ECO:0007669"/>
    <property type="project" value="InterPro"/>
</dbReference>
<evidence type="ECO:0000256" key="4">
    <source>
        <dbReference type="ARBA" id="ARBA00022741"/>
    </source>
</evidence>
<dbReference type="FunCoup" id="A0A0V0QEE9">
    <property type="interactions" value="1"/>
</dbReference>
<feature type="region of interest" description="Disordered" evidence="8">
    <location>
        <begin position="678"/>
        <end position="705"/>
    </location>
</feature>
<dbReference type="OMA" id="MAFNKER"/>
<evidence type="ECO:0000313" key="12">
    <source>
        <dbReference type="Proteomes" id="UP000054937"/>
    </source>
</evidence>
<dbReference type="SUPFAM" id="SSF52540">
    <property type="entry name" value="P-loop containing nucleoside triphosphate hydrolases"/>
    <property type="match status" value="1"/>
</dbReference>
<feature type="domain" description="ABC transporter" evidence="10">
    <location>
        <begin position="50"/>
        <end position="298"/>
    </location>
</feature>
<dbReference type="Gene3D" id="3.40.50.300">
    <property type="entry name" value="P-loop containing nucleotide triphosphate hydrolases"/>
    <property type="match status" value="1"/>
</dbReference>
<keyword evidence="2" id="KW-0813">Transport</keyword>
<evidence type="ECO:0000256" key="3">
    <source>
        <dbReference type="ARBA" id="ARBA00022692"/>
    </source>
</evidence>
<sequence length="705" mass="79523">MTTNPEQQQQPQQDLQQPKSKQIKNMDNISLTQAEPIELSWKNLNIIATVQDPSAPKKKCASAPKTKKTIIQDSEGILRPGQFTAIMGPSGSGKTTLLNFLSGRLASPNLKIYGNLFINGKAIRDIEEYSGKIAYVMQDDILLATNSPRESFHFVAKMRLPHLTPHQRAEKVETLIKELGLTDCSNTKVGNELMRGISGGERKRTSIGVELLTSPSMVFLDEPTTGLDSSTAEQVVVLLKHLAKVKGVNIVSTIHQPSSEIFSNFERLILLVRGQIIYQGDSQKALKYFDDQGFKCPAYQNPSDHFMKIMNEEGLMIEKIQKGEELPPDEKINEEFSHRLTKMINTYQKSDQIAQLDSRERHEIEKKDYNNASYFLQFIYLFARSFITEIRNPMSVKMKLIQTILFSIIVIVVFNNLGDDGYAALQNRKGALFFIITQQAFGSIQGALASFSHERPLFLRERQSNSYQTGPYYWGRSLAELPFDLIYPILSISIVYFSIGLATRESYQFPALLLAGVMTYFTGASYGFLISILVPKLEIAMTLVPVVIVPLMVLAGFFISSENIPDYLIWISYISMFRWGFQCAMINEFAGQDDFICSYIENGQEGFDEAVDKAQARGMDVTDNSSQAPYFCDPVDDLGFNETYWETLFILLGLGVFIRLVALLAMYLIANPKRPKLNSPTENQEEINMAKNQSQKLALSHKLKQ</sequence>
<dbReference type="Proteomes" id="UP000054937">
    <property type="component" value="Unassembled WGS sequence"/>
</dbReference>
<dbReference type="InterPro" id="IPR003593">
    <property type="entry name" value="AAA+_ATPase"/>
</dbReference>
<organism evidence="11 12">
    <name type="scientific">Pseudocohnilembus persalinus</name>
    <name type="common">Ciliate</name>
    <dbReference type="NCBI Taxonomy" id="266149"/>
    <lineage>
        <taxon>Eukaryota</taxon>
        <taxon>Sar</taxon>
        <taxon>Alveolata</taxon>
        <taxon>Ciliophora</taxon>
        <taxon>Intramacronucleata</taxon>
        <taxon>Oligohymenophorea</taxon>
        <taxon>Scuticociliatia</taxon>
        <taxon>Philasterida</taxon>
        <taxon>Pseudocohnilembidae</taxon>
        <taxon>Pseudocohnilembus</taxon>
    </lineage>
</organism>
<dbReference type="Pfam" id="PF00005">
    <property type="entry name" value="ABC_tran"/>
    <property type="match status" value="1"/>
</dbReference>
<feature type="transmembrane region" description="Helical" evidence="9">
    <location>
        <begin position="509"/>
        <end position="533"/>
    </location>
</feature>
<dbReference type="GO" id="GO:0005524">
    <property type="term" value="F:ATP binding"/>
    <property type="evidence" value="ECO:0007669"/>
    <property type="project" value="UniProtKB-KW"/>
</dbReference>
<protein>
    <submittedName>
        <fullName evidence="11">p-loop containing nucleoside triphosphate hydrolase</fullName>
    </submittedName>
</protein>
<evidence type="ECO:0000256" key="1">
    <source>
        <dbReference type="ARBA" id="ARBA00004141"/>
    </source>
</evidence>
<feature type="transmembrane region" description="Helical" evidence="9">
    <location>
        <begin position="430"/>
        <end position="451"/>
    </location>
</feature>
<evidence type="ECO:0000259" key="10">
    <source>
        <dbReference type="PROSITE" id="PS50893"/>
    </source>
</evidence>
<evidence type="ECO:0000256" key="7">
    <source>
        <dbReference type="ARBA" id="ARBA00023136"/>
    </source>
</evidence>
<dbReference type="CDD" id="cd03213">
    <property type="entry name" value="ABCG_EPDR"/>
    <property type="match status" value="1"/>
</dbReference>
<dbReference type="InterPro" id="IPR027417">
    <property type="entry name" value="P-loop_NTPase"/>
</dbReference>
<evidence type="ECO:0000256" key="8">
    <source>
        <dbReference type="SAM" id="MobiDB-lite"/>
    </source>
</evidence>
<feature type="transmembrane region" description="Helical" evidence="9">
    <location>
        <begin position="539"/>
        <end position="560"/>
    </location>
</feature>
<feature type="transmembrane region" description="Helical" evidence="9">
    <location>
        <begin position="400"/>
        <end position="418"/>
    </location>
</feature>
<dbReference type="InParanoid" id="A0A0V0QEE9"/>
<evidence type="ECO:0000256" key="2">
    <source>
        <dbReference type="ARBA" id="ARBA00022448"/>
    </source>
</evidence>
<feature type="transmembrane region" description="Helical" evidence="9">
    <location>
        <begin position="485"/>
        <end position="502"/>
    </location>
</feature>
<comment type="caution">
    <text evidence="11">The sequence shown here is derived from an EMBL/GenBank/DDBJ whole genome shotgun (WGS) entry which is preliminary data.</text>
</comment>
<keyword evidence="3 9" id="KW-0812">Transmembrane</keyword>
<reference evidence="11 12" key="1">
    <citation type="journal article" date="2015" name="Sci. Rep.">
        <title>Genome of the facultative scuticociliatosis pathogen Pseudocohnilembus persalinus provides insight into its virulence through horizontal gene transfer.</title>
        <authorList>
            <person name="Xiong J."/>
            <person name="Wang G."/>
            <person name="Cheng J."/>
            <person name="Tian M."/>
            <person name="Pan X."/>
            <person name="Warren A."/>
            <person name="Jiang C."/>
            <person name="Yuan D."/>
            <person name="Miao W."/>
        </authorList>
    </citation>
    <scope>NUCLEOTIDE SEQUENCE [LARGE SCALE GENOMIC DNA]</scope>
    <source>
        <strain evidence="11">36N120E</strain>
    </source>
</reference>
<keyword evidence="6 9" id="KW-1133">Transmembrane helix</keyword>
<dbReference type="PROSITE" id="PS50893">
    <property type="entry name" value="ABC_TRANSPORTER_2"/>
    <property type="match status" value="1"/>
</dbReference>
<comment type="subcellular location">
    <subcellularLocation>
        <location evidence="1">Membrane</location>
        <topology evidence="1">Multi-pass membrane protein</topology>
    </subcellularLocation>
</comment>
<feature type="region of interest" description="Disordered" evidence="8">
    <location>
        <begin position="1"/>
        <end position="22"/>
    </location>
</feature>
<dbReference type="OrthoDB" id="184675at2759"/>
<keyword evidence="5" id="KW-0067">ATP-binding</keyword>
<dbReference type="EMBL" id="LDAU01000184">
    <property type="protein sequence ID" value="KRX00583.1"/>
    <property type="molecule type" value="Genomic_DNA"/>
</dbReference>
<evidence type="ECO:0000256" key="6">
    <source>
        <dbReference type="ARBA" id="ARBA00022989"/>
    </source>
</evidence>
<dbReference type="GO" id="GO:0016020">
    <property type="term" value="C:membrane"/>
    <property type="evidence" value="ECO:0007669"/>
    <property type="project" value="UniProtKB-SubCell"/>
</dbReference>
<dbReference type="PANTHER" id="PTHR48041">
    <property type="entry name" value="ABC TRANSPORTER G FAMILY MEMBER 28"/>
    <property type="match status" value="1"/>
</dbReference>
<feature type="transmembrane region" description="Helical" evidence="9">
    <location>
        <begin position="648"/>
        <end position="670"/>
    </location>
</feature>
<dbReference type="Pfam" id="PF01061">
    <property type="entry name" value="ABC2_membrane"/>
    <property type="match status" value="1"/>
</dbReference>
<dbReference type="SMART" id="SM00382">
    <property type="entry name" value="AAA"/>
    <property type="match status" value="1"/>
</dbReference>
<keyword evidence="7 9" id="KW-0472">Membrane</keyword>
<dbReference type="GO" id="GO:0016887">
    <property type="term" value="F:ATP hydrolysis activity"/>
    <property type="evidence" value="ECO:0007669"/>
    <property type="project" value="InterPro"/>
</dbReference>
<keyword evidence="4" id="KW-0547">Nucleotide-binding</keyword>
<accession>A0A0V0QEE9</accession>
<dbReference type="PANTHER" id="PTHR48041:SF139">
    <property type="entry name" value="PROTEIN SCARLET"/>
    <property type="match status" value="1"/>
</dbReference>
<keyword evidence="11" id="KW-0378">Hydrolase</keyword>
<proteinExistence type="predicted"/>
<evidence type="ECO:0000313" key="11">
    <source>
        <dbReference type="EMBL" id="KRX00583.1"/>
    </source>
</evidence>
<keyword evidence="12" id="KW-1185">Reference proteome</keyword>
<feature type="compositionally biased region" description="Low complexity" evidence="8">
    <location>
        <begin position="7"/>
        <end position="20"/>
    </location>
</feature>
<dbReference type="InterPro" id="IPR043926">
    <property type="entry name" value="ABCG_dom"/>
</dbReference>
<name>A0A0V0QEE9_PSEPJ</name>
<evidence type="ECO:0000256" key="9">
    <source>
        <dbReference type="SAM" id="Phobius"/>
    </source>
</evidence>
<dbReference type="InterPro" id="IPR003439">
    <property type="entry name" value="ABC_transporter-like_ATP-bd"/>
</dbReference>
<dbReference type="Pfam" id="PF19055">
    <property type="entry name" value="ABC2_membrane_7"/>
    <property type="match status" value="1"/>
</dbReference>